<reference evidence="1" key="1">
    <citation type="submission" date="2022-11" db="EMBL/GenBank/DDBJ databases">
        <title>Centuries of genome instability and evolution in soft-shell clam transmissible cancer (bioRxiv).</title>
        <authorList>
            <person name="Hart S.F.M."/>
            <person name="Yonemitsu M.A."/>
            <person name="Giersch R.M."/>
            <person name="Beal B.F."/>
            <person name="Arriagada G."/>
            <person name="Davis B.W."/>
            <person name="Ostrander E.A."/>
            <person name="Goff S.P."/>
            <person name="Metzger M.J."/>
        </authorList>
    </citation>
    <scope>NUCLEOTIDE SEQUENCE</scope>
    <source>
        <strain evidence="1">MELC-2E11</strain>
        <tissue evidence="1">Siphon/mantle</tissue>
    </source>
</reference>
<evidence type="ECO:0000313" key="1">
    <source>
        <dbReference type="EMBL" id="WAR31651.1"/>
    </source>
</evidence>
<accession>A0ABY7GFF0</accession>
<sequence length="108" mass="12737">MHDTVNVHVHDNNNQITKYVREEQTKQIPSGFKSRRGVGWHGELSDNKAVIKTHVVYFMNNCEIDAEVLIKNIWNFICHYQDSHDQCLSTSRCKTDPKYERSKYIIKI</sequence>
<dbReference type="EMBL" id="CP111028">
    <property type="protein sequence ID" value="WAR31651.1"/>
    <property type="molecule type" value="Genomic_DNA"/>
</dbReference>
<proteinExistence type="predicted"/>
<organism evidence="1 2">
    <name type="scientific">Mya arenaria</name>
    <name type="common">Soft-shell clam</name>
    <dbReference type="NCBI Taxonomy" id="6604"/>
    <lineage>
        <taxon>Eukaryota</taxon>
        <taxon>Metazoa</taxon>
        <taxon>Spiralia</taxon>
        <taxon>Lophotrochozoa</taxon>
        <taxon>Mollusca</taxon>
        <taxon>Bivalvia</taxon>
        <taxon>Autobranchia</taxon>
        <taxon>Heteroconchia</taxon>
        <taxon>Euheterodonta</taxon>
        <taxon>Imparidentia</taxon>
        <taxon>Neoheterodontei</taxon>
        <taxon>Myida</taxon>
        <taxon>Myoidea</taxon>
        <taxon>Myidae</taxon>
        <taxon>Mya</taxon>
    </lineage>
</organism>
<keyword evidence="2" id="KW-1185">Reference proteome</keyword>
<protein>
    <submittedName>
        <fullName evidence="1">Uncharacterized protein</fullName>
    </submittedName>
</protein>
<name>A0ABY7GFF0_MYAAR</name>
<gene>
    <name evidence="1" type="ORF">MAR_034193</name>
</gene>
<dbReference type="Proteomes" id="UP001164746">
    <property type="component" value="Chromosome 17"/>
</dbReference>
<evidence type="ECO:0000313" key="2">
    <source>
        <dbReference type="Proteomes" id="UP001164746"/>
    </source>
</evidence>